<keyword evidence="3" id="KW-1185">Reference proteome</keyword>
<sequence>MTQNRTANIVGALALAITDALLREAQAAAPEPGPAAAAISLLAHDPGMSIDRLRRALGLSHPGAVRLVDRLVADGVVIREASEHDRRAVALKLTEAGRRACATIRAARLDSLERLLDRLDADERATFGALTEKLLRGIVENVDHAYSVCRLCDEAVCGNCPVDELLDSQA</sequence>
<dbReference type="Gene3D" id="1.10.10.10">
    <property type="entry name" value="Winged helix-like DNA-binding domain superfamily/Winged helix DNA-binding domain"/>
    <property type="match status" value="1"/>
</dbReference>
<name>W9H0P1_9PROT</name>
<evidence type="ECO:0000313" key="3">
    <source>
        <dbReference type="Proteomes" id="UP000019486"/>
    </source>
</evidence>
<dbReference type="SUPFAM" id="SSF46785">
    <property type="entry name" value="Winged helix' DNA-binding domain"/>
    <property type="match status" value="1"/>
</dbReference>
<dbReference type="InterPro" id="IPR036388">
    <property type="entry name" value="WH-like_DNA-bd_sf"/>
</dbReference>
<dbReference type="AlphaFoldDB" id="W9H0P1"/>
<dbReference type="Proteomes" id="UP000019486">
    <property type="component" value="Unassembled WGS sequence"/>
</dbReference>
<comment type="caution">
    <text evidence="2">The sequence shown here is derived from an EMBL/GenBank/DDBJ whole genome shotgun (WGS) entry which is preliminary data.</text>
</comment>
<dbReference type="PANTHER" id="PTHR33164:SF57">
    <property type="entry name" value="MARR-FAMILY TRANSCRIPTIONAL REGULATOR"/>
    <property type="match status" value="1"/>
</dbReference>
<organism evidence="2 3">
    <name type="scientific">Skermanella stibiiresistens SB22</name>
    <dbReference type="NCBI Taxonomy" id="1385369"/>
    <lineage>
        <taxon>Bacteria</taxon>
        <taxon>Pseudomonadati</taxon>
        <taxon>Pseudomonadota</taxon>
        <taxon>Alphaproteobacteria</taxon>
        <taxon>Rhodospirillales</taxon>
        <taxon>Azospirillaceae</taxon>
        <taxon>Skermanella</taxon>
    </lineage>
</organism>
<dbReference type="OrthoDB" id="7875071at2"/>
<reference evidence="2 3" key="1">
    <citation type="submission" date="2013-08" db="EMBL/GenBank/DDBJ databases">
        <title>The genome sequence of Skermanella stibiiresistens.</title>
        <authorList>
            <person name="Zhu W."/>
            <person name="Wang G."/>
        </authorList>
    </citation>
    <scope>NUCLEOTIDE SEQUENCE [LARGE SCALE GENOMIC DNA]</scope>
    <source>
        <strain evidence="2 3">SB22</strain>
    </source>
</reference>
<dbReference type="GO" id="GO:0006950">
    <property type="term" value="P:response to stress"/>
    <property type="evidence" value="ECO:0007669"/>
    <property type="project" value="TreeGrafter"/>
</dbReference>
<dbReference type="InterPro" id="IPR039422">
    <property type="entry name" value="MarR/SlyA-like"/>
</dbReference>
<evidence type="ECO:0000259" key="1">
    <source>
        <dbReference type="PROSITE" id="PS50995"/>
    </source>
</evidence>
<dbReference type="RefSeq" id="WP_051512782.1">
    <property type="nucleotide sequence ID" value="NZ_AVFL01000019.1"/>
</dbReference>
<proteinExistence type="predicted"/>
<dbReference type="GO" id="GO:0003700">
    <property type="term" value="F:DNA-binding transcription factor activity"/>
    <property type="evidence" value="ECO:0007669"/>
    <property type="project" value="InterPro"/>
</dbReference>
<protein>
    <recommendedName>
        <fullName evidence="1">HTH marR-type domain-containing protein</fullName>
    </recommendedName>
</protein>
<dbReference type="PRINTS" id="PR00598">
    <property type="entry name" value="HTHMARR"/>
</dbReference>
<dbReference type="Pfam" id="PF12802">
    <property type="entry name" value="MarR_2"/>
    <property type="match status" value="1"/>
</dbReference>
<feature type="domain" description="HTH marR-type" evidence="1">
    <location>
        <begin position="3"/>
        <end position="136"/>
    </location>
</feature>
<dbReference type="InterPro" id="IPR036390">
    <property type="entry name" value="WH_DNA-bd_sf"/>
</dbReference>
<dbReference type="SMART" id="SM00347">
    <property type="entry name" value="HTH_MARR"/>
    <property type="match status" value="1"/>
</dbReference>
<accession>W9H0P1</accession>
<dbReference type="EMBL" id="AVFL01000019">
    <property type="protein sequence ID" value="EWY38277.1"/>
    <property type="molecule type" value="Genomic_DNA"/>
</dbReference>
<dbReference type="PANTHER" id="PTHR33164">
    <property type="entry name" value="TRANSCRIPTIONAL REGULATOR, MARR FAMILY"/>
    <property type="match status" value="1"/>
</dbReference>
<dbReference type="InterPro" id="IPR000835">
    <property type="entry name" value="HTH_MarR-typ"/>
</dbReference>
<dbReference type="STRING" id="1385369.N825_13800"/>
<gene>
    <name evidence="2" type="ORF">N825_13800</name>
</gene>
<dbReference type="PROSITE" id="PS50995">
    <property type="entry name" value="HTH_MARR_2"/>
    <property type="match status" value="1"/>
</dbReference>
<evidence type="ECO:0000313" key="2">
    <source>
        <dbReference type="EMBL" id="EWY38277.1"/>
    </source>
</evidence>